<dbReference type="Proteomes" id="UP001362999">
    <property type="component" value="Unassembled WGS sequence"/>
</dbReference>
<evidence type="ECO:0000313" key="1">
    <source>
        <dbReference type="EMBL" id="KAK7064872.1"/>
    </source>
</evidence>
<feature type="non-terminal residue" evidence="1">
    <location>
        <position position="1"/>
    </location>
</feature>
<sequence length="57" mass="6760">KVDQETIDRLREDLPYSREKAMHWVLDSFDNAAHEAYVTLHSPKLEARQGWEIFGQM</sequence>
<feature type="non-terminal residue" evidence="1">
    <location>
        <position position="57"/>
    </location>
</feature>
<evidence type="ECO:0000313" key="2">
    <source>
        <dbReference type="Proteomes" id="UP001362999"/>
    </source>
</evidence>
<proteinExistence type="predicted"/>
<reference evidence="1 2" key="1">
    <citation type="journal article" date="2024" name="J Genomics">
        <title>Draft genome sequencing and assembly of Favolaschia claudopus CIRM-BRFM 2984 isolated from oak limbs.</title>
        <authorList>
            <person name="Navarro D."/>
            <person name="Drula E."/>
            <person name="Chaduli D."/>
            <person name="Cazenave R."/>
            <person name="Ahrendt S."/>
            <person name="Wang J."/>
            <person name="Lipzen A."/>
            <person name="Daum C."/>
            <person name="Barry K."/>
            <person name="Grigoriev I.V."/>
            <person name="Favel A."/>
            <person name="Rosso M.N."/>
            <person name="Martin F."/>
        </authorList>
    </citation>
    <scope>NUCLEOTIDE SEQUENCE [LARGE SCALE GENOMIC DNA]</scope>
    <source>
        <strain evidence="1 2">CIRM-BRFM 2984</strain>
    </source>
</reference>
<protein>
    <submittedName>
        <fullName evidence="1">Uncharacterized protein</fullName>
    </submittedName>
</protein>
<comment type="caution">
    <text evidence="1">The sequence shown here is derived from an EMBL/GenBank/DDBJ whole genome shotgun (WGS) entry which is preliminary data.</text>
</comment>
<keyword evidence="2" id="KW-1185">Reference proteome</keyword>
<dbReference type="EMBL" id="JAWWNJ010000001">
    <property type="protein sequence ID" value="KAK7064872.1"/>
    <property type="molecule type" value="Genomic_DNA"/>
</dbReference>
<gene>
    <name evidence="1" type="ORF">R3P38DRAFT_2406303</name>
</gene>
<organism evidence="1 2">
    <name type="scientific">Favolaschia claudopus</name>
    <dbReference type="NCBI Taxonomy" id="2862362"/>
    <lineage>
        <taxon>Eukaryota</taxon>
        <taxon>Fungi</taxon>
        <taxon>Dikarya</taxon>
        <taxon>Basidiomycota</taxon>
        <taxon>Agaricomycotina</taxon>
        <taxon>Agaricomycetes</taxon>
        <taxon>Agaricomycetidae</taxon>
        <taxon>Agaricales</taxon>
        <taxon>Marasmiineae</taxon>
        <taxon>Mycenaceae</taxon>
        <taxon>Favolaschia</taxon>
    </lineage>
</organism>
<dbReference type="AlphaFoldDB" id="A0AAW0ELE0"/>
<accession>A0AAW0ELE0</accession>
<name>A0AAW0ELE0_9AGAR</name>